<reference evidence="1 2" key="1">
    <citation type="submission" date="2021-03" db="EMBL/GenBank/DDBJ databases">
        <title>Sequencing the genomes of 1000 actinobacteria strains.</title>
        <authorList>
            <person name="Klenk H.-P."/>
        </authorList>
    </citation>
    <scope>NUCLEOTIDE SEQUENCE [LARGE SCALE GENOMIC DNA]</scope>
    <source>
        <strain evidence="1 2">DSM 15797</strain>
    </source>
</reference>
<evidence type="ECO:0000313" key="1">
    <source>
        <dbReference type="EMBL" id="MBP2385835.1"/>
    </source>
</evidence>
<comment type="caution">
    <text evidence="1">The sequence shown here is derived from an EMBL/GenBank/DDBJ whole genome shotgun (WGS) entry which is preliminary data.</text>
</comment>
<name>A0ABS4XBJ3_9MICC</name>
<organism evidence="1 2">
    <name type="scientific">Paeniglutamicibacter kerguelensis</name>
    <dbReference type="NCBI Taxonomy" id="254788"/>
    <lineage>
        <taxon>Bacteria</taxon>
        <taxon>Bacillati</taxon>
        <taxon>Actinomycetota</taxon>
        <taxon>Actinomycetes</taxon>
        <taxon>Micrococcales</taxon>
        <taxon>Micrococcaceae</taxon>
        <taxon>Paeniglutamicibacter</taxon>
    </lineage>
</organism>
<dbReference type="Proteomes" id="UP001296993">
    <property type="component" value="Unassembled WGS sequence"/>
</dbReference>
<dbReference type="EMBL" id="JAGIOF010000001">
    <property type="protein sequence ID" value="MBP2385835.1"/>
    <property type="molecule type" value="Genomic_DNA"/>
</dbReference>
<proteinExistence type="predicted"/>
<keyword evidence="2" id="KW-1185">Reference proteome</keyword>
<gene>
    <name evidence="1" type="ORF">JOF47_001346</name>
</gene>
<dbReference type="InterPro" id="IPR012292">
    <property type="entry name" value="Globin/Proto"/>
</dbReference>
<accession>A0ABS4XBJ3</accession>
<dbReference type="RefSeq" id="WP_209996786.1">
    <property type="nucleotide sequence ID" value="NZ_BAAAJY010000003.1"/>
</dbReference>
<protein>
    <submittedName>
        <fullName evidence="1">Uncharacterized protein</fullName>
    </submittedName>
</protein>
<evidence type="ECO:0000313" key="2">
    <source>
        <dbReference type="Proteomes" id="UP001296993"/>
    </source>
</evidence>
<sequence length="50" mass="5099">MTTNEIPGYGYGCAGRSPVAEIDLAEMKANVLFTDADVAASSRAGGVLAH</sequence>
<dbReference type="Gene3D" id="1.10.490.10">
    <property type="entry name" value="Globins"/>
    <property type="match status" value="1"/>
</dbReference>